<dbReference type="InterPro" id="IPR039494">
    <property type="entry name" value="F8A"/>
</dbReference>
<dbReference type="InterPro" id="IPR011990">
    <property type="entry name" value="TPR-like_helical_dom_sf"/>
</dbReference>
<organism evidence="2 3">
    <name type="scientific">Anaeramoeba ignava</name>
    <name type="common">Anaerobic marine amoeba</name>
    <dbReference type="NCBI Taxonomy" id="1746090"/>
    <lineage>
        <taxon>Eukaryota</taxon>
        <taxon>Metamonada</taxon>
        <taxon>Anaeramoebidae</taxon>
        <taxon>Anaeramoeba</taxon>
    </lineage>
</organism>
<dbReference type="GO" id="GO:0099518">
    <property type="term" value="P:vesicle cytoskeletal trafficking"/>
    <property type="evidence" value="ECO:0007669"/>
    <property type="project" value="TreeGrafter"/>
</dbReference>
<dbReference type="Gene3D" id="1.25.40.10">
    <property type="entry name" value="Tetratricopeptide repeat domain"/>
    <property type="match status" value="1"/>
</dbReference>
<dbReference type="SUPFAM" id="SSF48452">
    <property type="entry name" value="TPR-like"/>
    <property type="match status" value="1"/>
</dbReference>
<dbReference type="PANTHER" id="PTHR16797:SF4">
    <property type="entry name" value="40-KDA HUNTINGTIN-ASSOCIATED PROTEIN"/>
    <property type="match status" value="1"/>
</dbReference>
<dbReference type="PANTHER" id="PTHR16797">
    <property type="entry name" value="FACTOR VIII-ASSOCIATED GENE 1"/>
    <property type="match status" value="1"/>
</dbReference>
<evidence type="ECO:0000313" key="2">
    <source>
        <dbReference type="EMBL" id="KAJ5067342.1"/>
    </source>
</evidence>
<dbReference type="AlphaFoldDB" id="A0A9Q0L6N4"/>
<feature type="coiled-coil region" evidence="1">
    <location>
        <begin position="214"/>
        <end position="268"/>
    </location>
</feature>
<dbReference type="Proteomes" id="UP001149090">
    <property type="component" value="Unassembled WGS sequence"/>
</dbReference>
<name>A0A9Q0L6N4_ANAIG</name>
<reference evidence="2" key="1">
    <citation type="submission" date="2022-10" db="EMBL/GenBank/DDBJ databases">
        <title>Novel sulphate-reducing endosymbionts in the free-living metamonad Anaeramoeba.</title>
        <authorList>
            <person name="Jerlstrom-Hultqvist J."/>
            <person name="Cepicka I."/>
            <person name="Gallot-Lavallee L."/>
            <person name="Salas-Leiva D."/>
            <person name="Curtis B.A."/>
            <person name="Zahonova K."/>
            <person name="Pipaliya S."/>
            <person name="Dacks J."/>
            <person name="Roger A.J."/>
        </authorList>
    </citation>
    <scope>NUCLEOTIDE SEQUENCE</scope>
    <source>
        <strain evidence="2">BMAN</strain>
    </source>
</reference>
<proteinExistence type="predicted"/>
<accession>A0A9Q0L6N4</accession>
<evidence type="ECO:0000313" key="3">
    <source>
        <dbReference type="Proteomes" id="UP001149090"/>
    </source>
</evidence>
<keyword evidence="1" id="KW-0175">Coiled coil</keyword>
<comment type="caution">
    <text evidence="2">The sequence shown here is derived from an EMBL/GenBank/DDBJ whole genome shotgun (WGS) entry which is preliminary data.</text>
</comment>
<dbReference type="GO" id="GO:0005769">
    <property type="term" value="C:early endosome"/>
    <property type="evidence" value="ECO:0007669"/>
    <property type="project" value="TreeGrafter"/>
</dbReference>
<sequence>MSDLAQLNKTFQSLKKRFMRKPKYNQAIEDFLSLRDKFKAKKDYSYAGLCSASISKCYNSLGDQLHQAAYLSEAGGDFLRENIELTKSLNYPNLYNNQTAGMLYSLQSAYFYKQKNFPILAANTYYQLALSMRSVGEFSQSSLFFEQTALLVKNDNPTLFVFLLKQSVDCLIDSQNYSKACKTINYLLKFILTIVSQLSSLNNFLSLKRKIEGKIQAKTKIEFIEGKKKKIERKGKQTEEEKKKAKKIEEEKKKAKQIEDEMMIELEQDILEQKKRIFSNFSQEKKSEDIIYFEQVGLDSRVTLFLLYLLLHRYPVATNVLAELQEILYKDSNEQEKEPSLSCRLFDQNYLSKDDFFSLFSEILISIQQSDRTNFQSISLELRPFLSSKQNKIIDLIFRANRMLLF</sequence>
<dbReference type="EMBL" id="JAPDFW010000129">
    <property type="protein sequence ID" value="KAJ5067342.1"/>
    <property type="molecule type" value="Genomic_DNA"/>
</dbReference>
<gene>
    <name evidence="2" type="ORF">M0811_13012</name>
</gene>
<keyword evidence="3" id="KW-1185">Reference proteome</keyword>
<evidence type="ECO:0000256" key="1">
    <source>
        <dbReference type="SAM" id="Coils"/>
    </source>
</evidence>
<dbReference type="OrthoDB" id="10249246at2759"/>
<protein>
    <submittedName>
        <fullName evidence="2">Factor viii-associated protein</fullName>
    </submittedName>
</protein>